<protein>
    <submittedName>
        <fullName evidence="3">Predicted protein</fullName>
    </submittedName>
</protein>
<proteinExistence type="predicted"/>
<keyword evidence="2" id="KW-0472">Membrane</keyword>
<evidence type="ECO:0000313" key="4">
    <source>
        <dbReference type="Proteomes" id="UP000002668"/>
    </source>
</evidence>
<accession>E4ZRB4</accession>
<feature type="transmembrane region" description="Helical" evidence="2">
    <location>
        <begin position="62"/>
        <end position="85"/>
    </location>
</feature>
<evidence type="ECO:0000313" key="3">
    <source>
        <dbReference type="EMBL" id="CBX93779.1"/>
    </source>
</evidence>
<name>E4ZRB4_LEPMJ</name>
<dbReference type="Proteomes" id="UP000002668">
    <property type="component" value="Genome"/>
</dbReference>
<dbReference type="HOGENOM" id="CLU_1917423_0_0_1"/>
<organism evidence="4">
    <name type="scientific">Leptosphaeria maculans (strain JN3 / isolate v23.1.3 / race Av1-4-5-6-7-8)</name>
    <name type="common">Blackleg fungus</name>
    <name type="synonym">Phoma lingam</name>
    <dbReference type="NCBI Taxonomy" id="985895"/>
    <lineage>
        <taxon>Eukaryota</taxon>
        <taxon>Fungi</taxon>
        <taxon>Dikarya</taxon>
        <taxon>Ascomycota</taxon>
        <taxon>Pezizomycotina</taxon>
        <taxon>Dothideomycetes</taxon>
        <taxon>Pleosporomycetidae</taxon>
        <taxon>Pleosporales</taxon>
        <taxon>Pleosporineae</taxon>
        <taxon>Leptosphaeriaceae</taxon>
        <taxon>Plenodomus</taxon>
        <taxon>Plenodomus lingam/Leptosphaeria maculans species complex</taxon>
    </lineage>
</organism>
<keyword evidence="4" id="KW-1185">Reference proteome</keyword>
<keyword evidence="2" id="KW-1133">Transmembrane helix</keyword>
<feature type="compositionally biased region" description="Basic and acidic residues" evidence="1">
    <location>
        <begin position="107"/>
        <end position="132"/>
    </location>
</feature>
<gene>
    <name evidence="3" type="ORF">LEMA_P034530.1</name>
</gene>
<evidence type="ECO:0000256" key="2">
    <source>
        <dbReference type="SAM" id="Phobius"/>
    </source>
</evidence>
<dbReference type="VEuPathDB" id="FungiDB:LEMA_P034530.1"/>
<dbReference type="AlphaFoldDB" id="E4ZRB4"/>
<dbReference type="EMBL" id="FP929116">
    <property type="protein sequence ID" value="CBX93779.1"/>
    <property type="molecule type" value="Genomic_DNA"/>
</dbReference>
<keyword evidence="2" id="KW-0812">Transmembrane</keyword>
<sequence>MTPDRGDGLPCRYVCILYTDIESKDDSRHGIISHRIHCPLSRLAVHERRFHPNTAHSLDNQIAIHVSSIGVCIASILPLAVLRILPALDATRQRSSNTDLLPVGRSDASREEEAALPLKDDEKSGDHRSGEF</sequence>
<evidence type="ECO:0000256" key="1">
    <source>
        <dbReference type="SAM" id="MobiDB-lite"/>
    </source>
</evidence>
<feature type="region of interest" description="Disordered" evidence="1">
    <location>
        <begin position="96"/>
        <end position="132"/>
    </location>
</feature>
<reference evidence="4" key="1">
    <citation type="journal article" date="2011" name="Nat. Commun.">
        <title>Effector diversification within compartments of the Leptosphaeria maculans genome affected by Repeat-Induced Point mutations.</title>
        <authorList>
            <person name="Rouxel T."/>
            <person name="Grandaubert J."/>
            <person name="Hane J.K."/>
            <person name="Hoede C."/>
            <person name="van de Wouw A.P."/>
            <person name="Couloux A."/>
            <person name="Dominguez V."/>
            <person name="Anthouard V."/>
            <person name="Bally P."/>
            <person name="Bourras S."/>
            <person name="Cozijnsen A.J."/>
            <person name="Ciuffetti L.M."/>
            <person name="Degrave A."/>
            <person name="Dilmaghani A."/>
            <person name="Duret L."/>
            <person name="Fudal I."/>
            <person name="Goodwin S.B."/>
            <person name="Gout L."/>
            <person name="Glaser N."/>
            <person name="Linglin J."/>
            <person name="Kema G.H.J."/>
            <person name="Lapalu N."/>
            <person name="Lawrence C.B."/>
            <person name="May K."/>
            <person name="Meyer M."/>
            <person name="Ollivier B."/>
            <person name="Poulain J."/>
            <person name="Schoch C.L."/>
            <person name="Simon A."/>
            <person name="Spatafora J.W."/>
            <person name="Stachowiak A."/>
            <person name="Turgeon B.G."/>
            <person name="Tyler B.M."/>
            <person name="Vincent D."/>
            <person name="Weissenbach J."/>
            <person name="Amselem J."/>
            <person name="Quesneville H."/>
            <person name="Oliver R.P."/>
            <person name="Wincker P."/>
            <person name="Balesdent M.-H."/>
            <person name="Howlett B.J."/>
        </authorList>
    </citation>
    <scope>NUCLEOTIDE SEQUENCE [LARGE SCALE GENOMIC DNA]</scope>
    <source>
        <strain evidence="4">JN3 / isolate v23.1.3 / race Av1-4-5-6-7-8</strain>
    </source>
</reference>
<dbReference type="InParanoid" id="E4ZRB4"/>